<dbReference type="Gene3D" id="2.102.10.10">
    <property type="entry name" value="Rieske [2Fe-2S] iron-sulphur domain"/>
    <property type="match status" value="1"/>
</dbReference>
<evidence type="ECO:0000256" key="1">
    <source>
        <dbReference type="ARBA" id="ARBA00022714"/>
    </source>
</evidence>
<evidence type="ECO:0000313" key="9">
    <source>
        <dbReference type="Proteomes" id="UP001268864"/>
    </source>
</evidence>
<keyword evidence="1" id="KW-0001">2Fe-2S</keyword>
<dbReference type="InterPro" id="IPR014349">
    <property type="entry name" value="Rieske_Fe-S_prot"/>
</dbReference>
<keyword evidence="9" id="KW-1185">Reference proteome</keyword>
<dbReference type="SUPFAM" id="SSF50022">
    <property type="entry name" value="ISP domain"/>
    <property type="match status" value="1"/>
</dbReference>
<dbReference type="Proteomes" id="UP001268864">
    <property type="component" value="Unassembled WGS sequence"/>
</dbReference>
<dbReference type="PANTHER" id="PTHR10134">
    <property type="entry name" value="CYTOCHROME B-C1 COMPLEX SUBUNIT RIESKE, MITOCHONDRIAL"/>
    <property type="match status" value="1"/>
</dbReference>
<feature type="region of interest" description="Disordered" evidence="6">
    <location>
        <begin position="1"/>
        <end position="33"/>
    </location>
</feature>
<dbReference type="CDD" id="cd03467">
    <property type="entry name" value="Rieske"/>
    <property type="match status" value="1"/>
</dbReference>
<dbReference type="InterPro" id="IPR036922">
    <property type="entry name" value="Rieske_2Fe-2S_sf"/>
</dbReference>
<sequence>MEYPRADGDDATTDDCECSRTSTTDEDGHASPSTLYSDARAELRRRDFAKFLASVGGLTAVASLTAPLASTTQVFERSYEGPVYSDGVYLVDGEGERISESRLSEGEQITVFPEPRPGIEDAPTLLVRHAESAYGGDIKQGFTVSGYAAFSKVCTHAGCMVSNEEGGLFVCPCHFGKFDPTQGAAVRGGPPGRPLPQLPITLTSDGYLAATGDFEGPIGPGGE</sequence>
<keyword evidence="3" id="KW-0408">Iron</keyword>
<dbReference type="InterPro" id="IPR017941">
    <property type="entry name" value="Rieske_2Fe-2S"/>
</dbReference>
<keyword evidence="5" id="KW-1015">Disulfide bond</keyword>
<feature type="domain" description="Rieske" evidence="7">
    <location>
        <begin position="124"/>
        <end position="209"/>
    </location>
</feature>
<organism evidence="8 9">
    <name type="scientific">Haloarcula onubensis</name>
    <dbReference type="NCBI Taxonomy" id="2950539"/>
    <lineage>
        <taxon>Archaea</taxon>
        <taxon>Methanobacteriati</taxon>
        <taxon>Methanobacteriota</taxon>
        <taxon>Stenosarchaea group</taxon>
        <taxon>Halobacteria</taxon>
        <taxon>Halobacteriales</taxon>
        <taxon>Haloarculaceae</taxon>
        <taxon>Haloarcula</taxon>
    </lineage>
</organism>
<dbReference type="RefSeq" id="WP_310899914.1">
    <property type="nucleotide sequence ID" value="NZ_JAMQOS010000002.1"/>
</dbReference>
<evidence type="ECO:0000256" key="5">
    <source>
        <dbReference type="ARBA" id="ARBA00023157"/>
    </source>
</evidence>
<evidence type="ECO:0000256" key="2">
    <source>
        <dbReference type="ARBA" id="ARBA00022723"/>
    </source>
</evidence>
<accession>A0ABU2FPG6</accession>
<name>A0ABU2FPG6_9EURY</name>
<evidence type="ECO:0000259" key="7">
    <source>
        <dbReference type="PROSITE" id="PS51296"/>
    </source>
</evidence>
<proteinExistence type="predicted"/>
<keyword evidence="2" id="KW-0479">Metal-binding</keyword>
<dbReference type="EMBL" id="JAMQOS010000002">
    <property type="protein sequence ID" value="MDS0282081.1"/>
    <property type="molecule type" value="Genomic_DNA"/>
</dbReference>
<dbReference type="PROSITE" id="PS51296">
    <property type="entry name" value="RIESKE"/>
    <property type="match status" value="1"/>
</dbReference>
<protein>
    <submittedName>
        <fullName evidence="8">Rieske 2Fe-2S domain-containing protein</fullName>
    </submittedName>
</protein>
<keyword evidence="4" id="KW-0411">Iron-sulfur</keyword>
<dbReference type="Pfam" id="PF00355">
    <property type="entry name" value="Rieske"/>
    <property type="match status" value="1"/>
</dbReference>
<evidence type="ECO:0000256" key="3">
    <source>
        <dbReference type="ARBA" id="ARBA00023004"/>
    </source>
</evidence>
<evidence type="ECO:0000313" key="8">
    <source>
        <dbReference type="EMBL" id="MDS0282081.1"/>
    </source>
</evidence>
<gene>
    <name evidence="8" type="ORF">NDI86_08095</name>
</gene>
<evidence type="ECO:0000256" key="4">
    <source>
        <dbReference type="ARBA" id="ARBA00023014"/>
    </source>
</evidence>
<reference evidence="8 9" key="1">
    <citation type="submission" date="2022-06" db="EMBL/GenBank/DDBJ databases">
        <title>Halomicroarcula sp. a new haloarchaeum isolate from saline soil.</title>
        <authorList>
            <person name="Strakova D."/>
            <person name="Galisteo C."/>
            <person name="Sanchez-Porro C."/>
            <person name="Ventosa A."/>
        </authorList>
    </citation>
    <scope>NUCLEOTIDE SEQUENCE [LARGE SCALE GENOMIC DNA]</scope>
    <source>
        <strain evidence="8 9">S3CR25-11</strain>
    </source>
</reference>
<evidence type="ECO:0000256" key="6">
    <source>
        <dbReference type="SAM" id="MobiDB-lite"/>
    </source>
</evidence>
<comment type="caution">
    <text evidence="8">The sequence shown here is derived from an EMBL/GenBank/DDBJ whole genome shotgun (WGS) entry which is preliminary data.</text>
</comment>